<dbReference type="InterPro" id="IPR017853">
    <property type="entry name" value="GH"/>
</dbReference>
<evidence type="ECO:0000256" key="6">
    <source>
        <dbReference type="ARBA" id="ARBA00023277"/>
    </source>
</evidence>
<comment type="catalytic activity">
    <reaction evidence="1 11">
        <text>Hydrolysis of terminal, non-reducing beta-D-glucosyl residues with release of beta-D-glucose.</text>
        <dbReference type="EC" id="3.2.1.21"/>
    </reaction>
</comment>
<dbReference type="RefSeq" id="WP_200356929.1">
    <property type="nucleotide sequence ID" value="NZ_JAENIL010000034.1"/>
</dbReference>
<name>A0A934RXR9_9BACT</name>
<keyword evidence="6" id="KW-0119">Carbohydrate metabolism</keyword>
<dbReference type="Proteomes" id="UP000617628">
    <property type="component" value="Unassembled WGS sequence"/>
</dbReference>
<comment type="similarity">
    <text evidence="2 11">Belongs to the glycosyl hydrolase 1 family.</text>
</comment>
<evidence type="ECO:0000256" key="2">
    <source>
        <dbReference type="ARBA" id="ARBA00010838"/>
    </source>
</evidence>
<evidence type="ECO:0000313" key="13">
    <source>
        <dbReference type="Proteomes" id="UP000617628"/>
    </source>
</evidence>
<dbReference type="GO" id="GO:0030245">
    <property type="term" value="P:cellulose catabolic process"/>
    <property type="evidence" value="ECO:0007669"/>
    <property type="project" value="UniProtKB-KW"/>
</dbReference>
<comment type="caution">
    <text evidence="12">The sequence shown here is derived from an EMBL/GenBank/DDBJ whole genome shotgun (WGS) entry which is preliminary data.</text>
</comment>
<feature type="binding site" evidence="10">
    <location>
        <position position="165"/>
    </location>
    <ligand>
        <name>substrate</name>
    </ligand>
</feature>
<organism evidence="12 13">
    <name type="scientific">Pelagicoccus mobilis</name>
    <dbReference type="NCBI Taxonomy" id="415221"/>
    <lineage>
        <taxon>Bacteria</taxon>
        <taxon>Pseudomonadati</taxon>
        <taxon>Verrucomicrobiota</taxon>
        <taxon>Opitutia</taxon>
        <taxon>Puniceicoccales</taxon>
        <taxon>Pelagicoccaceae</taxon>
        <taxon>Pelagicoccus</taxon>
    </lineage>
</organism>
<evidence type="ECO:0000256" key="9">
    <source>
        <dbReference type="PIRSR" id="PIRSR617736-1"/>
    </source>
</evidence>
<feature type="binding site" evidence="10">
    <location>
        <position position="19"/>
    </location>
    <ligand>
        <name>substrate</name>
    </ligand>
</feature>
<dbReference type="SUPFAM" id="SSF51445">
    <property type="entry name" value="(Trans)glycosidases"/>
    <property type="match status" value="1"/>
</dbReference>
<evidence type="ECO:0000256" key="4">
    <source>
        <dbReference type="ARBA" id="ARBA00022801"/>
    </source>
</evidence>
<keyword evidence="8" id="KW-0624">Polysaccharide degradation</keyword>
<keyword evidence="5" id="KW-0136">Cellulose degradation</keyword>
<keyword evidence="7 11" id="KW-0326">Glycosidase</keyword>
<dbReference type="PANTHER" id="PTHR10353:SF36">
    <property type="entry name" value="LP05116P"/>
    <property type="match status" value="1"/>
</dbReference>
<dbReference type="InterPro" id="IPR017736">
    <property type="entry name" value="Glyco_hydro_1_beta-glucosidase"/>
</dbReference>
<dbReference type="FunFam" id="3.20.20.80:FF:000004">
    <property type="entry name" value="Beta-glucosidase 6-phospho-beta-glucosidase"/>
    <property type="match status" value="1"/>
</dbReference>
<reference evidence="12" key="1">
    <citation type="submission" date="2021-01" db="EMBL/GenBank/DDBJ databases">
        <title>Modified the classification status of verrucomicrobia.</title>
        <authorList>
            <person name="Feng X."/>
        </authorList>
    </citation>
    <scope>NUCLEOTIDE SEQUENCE</scope>
    <source>
        <strain evidence="12">KCTC 13126</strain>
    </source>
</reference>
<dbReference type="InterPro" id="IPR033132">
    <property type="entry name" value="GH_1_N_CS"/>
</dbReference>
<sequence>MRKQFPNDFLWGTATSSFQIEGAASPEERGESIWDRLCATPGKVANGATGEVACDHVNRYKEDVALMKSLGVKSYRFSLSWPRLFPECDKSANTKGLDFYNRLIDELLVAGIEPAITLFHWDLPQRLEDEFGGWTSREVAKRLGDFGAWAGKQFGDRAKRFFTTNEFYCFTERGYGIGEFAPGRVESDKVRNQARHNGLLGHGYALQGLRACGHKIEAGVVDNVITHVPVIETEENIAAAREAFRHENAPYMTAVMEGRYIESYVESQGDAMPEVQDGDFDIISAPMDFIGYNLYTGEYVQACDNKLGYEVLEMPEGYPTMKAPWIKILPSVMYWSARYTKECWSDRPIYIAENGCGQHDVMNGHAKVMDVDRVFYLREYLSHMHRAIDEGYNIGGYYLWSLMDNFEWCDGYDTRFGMVYTDFENQTRTPKLSAEFYSEVIRGNALV</sequence>
<evidence type="ECO:0000313" key="12">
    <source>
        <dbReference type="EMBL" id="MBK1878717.1"/>
    </source>
</evidence>
<feature type="active site" description="Nucleophile" evidence="9">
    <location>
        <position position="353"/>
    </location>
</feature>
<feature type="binding site" evidence="10">
    <location>
        <position position="400"/>
    </location>
    <ligand>
        <name>substrate</name>
    </ligand>
</feature>
<accession>A0A934RXR9</accession>
<evidence type="ECO:0000256" key="10">
    <source>
        <dbReference type="PIRSR" id="PIRSR617736-2"/>
    </source>
</evidence>
<gene>
    <name evidence="12" type="ORF">JIN87_17685</name>
</gene>
<keyword evidence="4 11" id="KW-0378">Hydrolase</keyword>
<proteinExistence type="inferred from homology"/>
<dbReference type="PROSITE" id="PS00653">
    <property type="entry name" value="GLYCOSYL_HYDROL_F1_2"/>
    <property type="match status" value="1"/>
</dbReference>
<evidence type="ECO:0000256" key="7">
    <source>
        <dbReference type="ARBA" id="ARBA00023295"/>
    </source>
</evidence>
<feature type="binding site" evidence="10">
    <location>
        <position position="295"/>
    </location>
    <ligand>
        <name>substrate</name>
    </ligand>
</feature>
<dbReference type="EMBL" id="JAENIL010000034">
    <property type="protein sequence ID" value="MBK1878717.1"/>
    <property type="molecule type" value="Genomic_DNA"/>
</dbReference>
<dbReference type="Pfam" id="PF00232">
    <property type="entry name" value="Glyco_hydro_1"/>
    <property type="match status" value="1"/>
</dbReference>
<feature type="binding site" evidence="10">
    <location>
        <position position="120"/>
    </location>
    <ligand>
        <name>substrate</name>
    </ligand>
</feature>
<evidence type="ECO:0000256" key="5">
    <source>
        <dbReference type="ARBA" id="ARBA00023001"/>
    </source>
</evidence>
<evidence type="ECO:0000256" key="8">
    <source>
        <dbReference type="ARBA" id="ARBA00023326"/>
    </source>
</evidence>
<evidence type="ECO:0000256" key="3">
    <source>
        <dbReference type="ARBA" id="ARBA00012744"/>
    </source>
</evidence>
<keyword evidence="13" id="KW-1185">Reference proteome</keyword>
<feature type="active site" description="Proton donor" evidence="9">
    <location>
        <position position="166"/>
    </location>
</feature>
<dbReference type="NCBIfam" id="TIGR03356">
    <property type="entry name" value="BGL"/>
    <property type="match status" value="1"/>
</dbReference>
<evidence type="ECO:0000256" key="1">
    <source>
        <dbReference type="ARBA" id="ARBA00000448"/>
    </source>
</evidence>
<dbReference type="AlphaFoldDB" id="A0A934RXR9"/>
<dbReference type="Gene3D" id="3.20.20.80">
    <property type="entry name" value="Glycosidases"/>
    <property type="match status" value="1"/>
</dbReference>
<dbReference type="PANTHER" id="PTHR10353">
    <property type="entry name" value="GLYCOSYL HYDROLASE"/>
    <property type="match status" value="1"/>
</dbReference>
<feature type="binding site" evidence="10">
    <location>
        <begin position="407"/>
        <end position="408"/>
    </location>
    <ligand>
        <name>substrate</name>
    </ligand>
</feature>
<dbReference type="InterPro" id="IPR001360">
    <property type="entry name" value="Glyco_hydro_1"/>
</dbReference>
<dbReference type="EC" id="3.2.1.21" evidence="3 11"/>
<dbReference type="GO" id="GO:0005829">
    <property type="term" value="C:cytosol"/>
    <property type="evidence" value="ECO:0007669"/>
    <property type="project" value="TreeGrafter"/>
</dbReference>
<evidence type="ECO:0000256" key="11">
    <source>
        <dbReference type="RuleBase" id="RU361175"/>
    </source>
</evidence>
<protein>
    <recommendedName>
        <fullName evidence="3 11">Beta-glucosidase</fullName>
        <ecNumber evidence="3 11">3.2.1.21</ecNumber>
    </recommendedName>
</protein>
<dbReference type="GO" id="GO:0008422">
    <property type="term" value="F:beta-glucosidase activity"/>
    <property type="evidence" value="ECO:0007669"/>
    <property type="project" value="UniProtKB-EC"/>
</dbReference>
<dbReference type="PRINTS" id="PR00131">
    <property type="entry name" value="GLHYDRLASE1"/>
</dbReference>